<keyword evidence="4" id="KW-1185">Reference proteome</keyword>
<dbReference type="eggNOG" id="COG2939">
    <property type="taxonomic scope" value="Bacteria"/>
</dbReference>
<dbReference type="GO" id="GO:0004185">
    <property type="term" value="F:serine-type carboxypeptidase activity"/>
    <property type="evidence" value="ECO:0007669"/>
    <property type="project" value="InterPro"/>
</dbReference>
<dbReference type="InParanoid" id="C1F280"/>
<evidence type="ECO:0000313" key="4">
    <source>
        <dbReference type="Proteomes" id="UP000002207"/>
    </source>
</evidence>
<protein>
    <submittedName>
        <fullName evidence="3">Serine carboxypeptidase family protein</fullName>
    </submittedName>
</protein>
<gene>
    <name evidence="3" type="ordered locus">ACP_0741</name>
</gene>
<name>C1F280_ACIC5</name>
<keyword evidence="3" id="KW-0645">Protease</keyword>
<dbReference type="EMBL" id="CP001472">
    <property type="protein sequence ID" value="ACO34465.1"/>
    <property type="molecule type" value="Genomic_DNA"/>
</dbReference>
<dbReference type="Gene3D" id="3.40.50.1820">
    <property type="entry name" value="alpha/beta hydrolase"/>
    <property type="match status" value="1"/>
</dbReference>
<feature type="signal peptide" evidence="2">
    <location>
        <begin position="1"/>
        <end position="15"/>
    </location>
</feature>
<dbReference type="OrthoDB" id="9770107at2"/>
<dbReference type="InterPro" id="IPR029058">
    <property type="entry name" value="AB_hydrolase_fold"/>
</dbReference>
<accession>C1F280</accession>
<evidence type="ECO:0000256" key="2">
    <source>
        <dbReference type="SAM" id="SignalP"/>
    </source>
</evidence>
<feature type="region of interest" description="Disordered" evidence="1">
    <location>
        <begin position="16"/>
        <end position="36"/>
    </location>
</feature>
<dbReference type="AlphaFoldDB" id="C1F280"/>
<sequence>MLALFLACVLPAVHAQDQKPPAPPPQAKHEKPVPPETTAVTKHDLELHGKTLHYTATAGTLIIRNEKGKPYGSIFYVAYTLDGADPSTRPVTFLYNGGPGSASLWLHMASVGPVRVITDSPDATGAAPYKIVPNQYSLLDKTDLVFIDAPLTGYSRVVGVGTPKDFNGVDQDLTAFTRFITRYITVNQRWNSPKFLYGESYGTTRSAGLVAMLQENGISINGVVLQSSILNYNDLAPGQNANYIGDLPTFAAIAYHFDKLKNKPADLTAFLQQVRNFASGEYAQALWKGDKLSPQEFDAVAQKVADDTGLSVEYVKESKLRISASRFRKELLRDQGEILGRYDARFEGTDVDNAGATAGYDPSDSGINGVFVAAVNNYLEKDLKYKTDETYRPDSDGIRNWDWHHRPAGGHGFWDRQPMPDVAVDLATAIRKNPRMKVFCANGLFDLATPFFKTEYDVDQMELAPKLASNIEFHYYPSGHMIYLNVKALAMMSHDLDAFYDSLAK</sequence>
<dbReference type="InterPro" id="IPR001563">
    <property type="entry name" value="Peptidase_S10"/>
</dbReference>
<evidence type="ECO:0000313" key="3">
    <source>
        <dbReference type="EMBL" id="ACO34465.1"/>
    </source>
</evidence>
<keyword evidence="2" id="KW-0732">Signal</keyword>
<organism evidence="3 4">
    <name type="scientific">Acidobacterium capsulatum (strain ATCC 51196 / DSM 11244 / BCRC 80197 / JCM 7670 / NBRC 15755 / NCIMB 13165 / 161)</name>
    <dbReference type="NCBI Taxonomy" id="240015"/>
    <lineage>
        <taxon>Bacteria</taxon>
        <taxon>Pseudomonadati</taxon>
        <taxon>Acidobacteriota</taxon>
        <taxon>Terriglobia</taxon>
        <taxon>Terriglobales</taxon>
        <taxon>Acidobacteriaceae</taxon>
        <taxon>Acidobacterium</taxon>
    </lineage>
</organism>
<evidence type="ECO:0000256" key="1">
    <source>
        <dbReference type="SAM" id="MobiDB-lite"/>
    </source>
</evidence>
<feature type="chain" id="PRO_5012994358" evidence="2">
    <location>
        <begin position="16"/>
        <end position="505"/>
    </location>
</feature>
<dbReference type="KEGG" id="aca:ACP_0741"/>
<dbReference type="Pfam" id="PF00450">
    <property type="entry name" value="Peptidase_S10"/>
    <property type="match status" value="1"/>
</dbReference>
<dbReference type="Proteomes" id="UP000002207">
    <property type="component" value="Chromosome"/>
</dbReference>
<dbReference type="HOGENOM" id="CLU_032786_0_0_0"/>
<reference evidence="3 4" key="1">
    <citation type="journal article" date="2009" name="Appl. Environ. Microbiol.">
        <title>Three genomes from the phylum Acidobacteria provide insight into the lifestyles of these microorganisms in soils.</title>
        <authorList>
            <person name="Ward N.L."/>
            <person name="Challacombe J.F."/>
            <person name="Janssen P.H."/>
            <person name="Henrissat B."/>
            <person name="Coutinho P.M."/>
            <person name="Wu M."/>
            <person name="Xie G."/>
            <person name="Haft D.H."/>
            <person name="Sait M."/>
            <person name="Badger J."/>
            <person name="Barabote R.D."/>
            <person name="Bradley B."/>
            <person name="Brettin T.S."/>
            <person name="Brinkac L.M."/>
            <person name="Bruce D."/>
            <person name="Creasy T."/>
            <person name="Daugherty S.C."/>
            <person name="Davidsen T.M."/>
            <person name="DeBoy R.T."/>
            <person name="Detter J.C."/>
            <person name="Dodson R.J."/>
            <person name="Durkin A.S."/>
            <person name="Ganapathy A."/>
            <person name="Gwinn-Giglio M."/>
            <person name="Han C.S."/>
            <person name="Khouri H."/>
            <person name="Kiss H."/>
            <person name="Kothari S.P."/>
            <person name="Madupu R."/>
            <person name="Nelson K.E."/>
            <person name="Nelson W.C."/>
            <person name="Paulsen I."/>
            <person name="Penn K."/>
            <person name="Ren Q."/>
            <person name="Rosovitz M.J."/>
            <person name="Selengut J.D."/>
            <person name="Shrivastava S."/>
            <person name="Sullivan S.A."/>
            <person name="Tapia R."/>
            <person name="Thompson L.S."/>
            <person name="Watkins K.L."/>
            <person name="Yang Q."/>
            <person name="Yu C."/>
            <person name="Zafar N."/>
            <person name="Zhou L."/>
            <person name="Kuske C.R."/>
        </authorList>
    </citation>
    <scope>NUCLEOTIDE SEQUENCE [LARGE SCALE GENOMIC DNA]</scope>
    <source>
        <strain evidence="4">ATCC 51196 / DSM 11244 / BCRC 80197 / JCM 7670 / NBRC 15755 / NCIMB 13165 / 161</strain>
    </source>
</reference>
<dbReference type="STRING" id="240015.ACP_0741"/>
<dbReference type="GO" id="GO:0006508">
    <property type="term" value="P:proteolysis"/>
    <property type="evidence" value="ECO:0007669"/>
    <property type="project" value="InterPro"/>
</dbReference>
<proteinExistence type="predicted"/>
<dbReference type="SUPFAM" id="SSF53474">
    <property type="entry name" value="alpha/beta-Hydrolases"/>
    <property type="match status" value="1"/>
</dbReference>
<keyword evidence="3" id="KW-0121">Carboxypeptidase</keyword>
<keyword evidence="3" id="KW-0378">Hydrolase</keyword>